<dbReference type="Pfam" id="PF03466">
    <property type="entry name" value="LysR_substrate"/>
    <property type="match status" value="1"/>
</dbReference>
<dbReference type="Gene3D" id="3.40.190.290">
    <property type="match status" value="1"/>
</dbReference>
<keyword evidence="2" id="KW-0805">Transcription regulation</keyword>
<dbReference type="InterPro" id="IPR000847">
    <property type="entry name" value="LysR_HTH_N"/>
</dbReference>
<evidence type="ECO:0000256" key="3">
    <source>
        <dbReference type="ARBA" id="ARBA00023125"/>
    </source>
</evidence>
<comment type="caution">
    <text evidence="6">The sequence shown here is derived from an EMBL/GenBank/DDBJ whole genome shotgun (WGS) entry which is preliminary data.</text>
</comment>
<keyword evidence="3" id="KW-0238">DNA-binding</keyword>
<dbReference type="InterPro" id="IPR005119">
    <property type="entry name" value="LysR_subst-bd"/>
</dbReference>
<dbReference type="EMBL" id="JBHSEP010000004">
    <property type="protein sequence ID" value="MFC4598185.1"/>
    <property type="molecule type" value="Genomic_DNA"/>
</dbReference>
<sequence>MNLQQLKAFVLAVELQKLYLVAQRLDITQPTVTFHLNKLQEELGVSLFHTKSYHVIRLTEAGRAFYHYASQISALSSEAASTMDAYREYQAGKLSIGSTHTPATYLLPSLLAGLKRSYPRLSILLDVRPASFILEKLKQYELDLGIISQTRIDDPDLVALPLMRDDLVLVFDPSHPLADAADLSAERLAEHPLVSHEPGSISRTLMDGWARSNGVTLNVAMEVSGSEALKAAVMHRIGCGMIAESCVRTEIAEGKLRMRSIPGWDADRFIYAVRHRNKLISPAMRMFWKAMEEKWPR</sequence>
<dbReference type="InterPro" id="IPR036390">
    <property type="entry name" value="WH_DNA-bd_sf"/>
</dbReference>
<dbReference type="PROSITE" id="PS50931">
    <property type="entry name" value="HTH_LYSR"/>
    <property type="match status" value="1"/>
</dbReference>
<organism evidence="6 7">
    <name type="scientific">Cohnella hongkongensis</name>
    <dbReference type="NCBI Taxonomy" id="178337"/>
    <lineage>
        <taxon>Bacteria</taxon>
        <taxon>Bacillati</taxon>
        <taxon>Bacillota</taxon>
        <taxon>Bacilli</taxon>
        <taxon>Bacillales</taxon>
        <taxon>Paenibacillaceae</taxon>
        <taxon>Cohnella</taxon>
    </lineage>
</organism>
<dbReference type="PANTHER" id="PTHR30126">
    <property type="entry name" value="HTH-TYPE TRANSCRIPTIONAL REGULATOR"/>
    <property type="match status" value="1"/>
</dbReference>
<keyword evidence="4" id="KW-0804">Transcription</keyword>
<dbReference type="Pfam" id="PF00126">
    <property type="entry name" value="HTH_1"/>
    <property type="match status" value="1"/>
</dbReference>
<comment type="similarity">
    <text evidence="1">Belongs to the LysR transcriptional regulatory family.</text>
</comment>
<evidence type="ECO:0000256" key="4">
    <source>
        <dbReference type="ARBA" id="ARBA00023163"/>
    </source>
</evidence>
<evidence type="ECO:0000313" key="6">
    <source>
        <dbReference type="EMBL" id="MFC4598185.1"/>
    </source>
</evidence>
<gene>
    <name evidence="6" type="ORF">ACFO3S_08020</name>
</gene>
<dbReference type="RefSeq" id="WP_378094174.1">
    <property type="nucleotide sequence ID" value="NZ_JBHSEP010000004.1"/>
</dbReference>
<dbReference type="Proteomes" id="UP001596028">
    <property type="component" value="Unassembled WGS sequence"/>
</dbReference>
<evidence type="ECO:0000259" key="5">
    <source>
        <dbReference type="PROSITE" id="PS50931"/>
    </source>
</evidence>
<name>A0ABV9F8A4_9BACL</name>
<accession>A0ABV9F8A4</accession>
<reference evidence="7" key="1">
    <citation type="journal article" date="2019" name="Int. J. Syst. Evol. Microbiol.">
        <title>The Global Catalogue of Microorganisms (GCM) 10K type strain sequencing project: providing services to taxonomists for standard genome sequencing and annotation.</title>
        <authorList>
            <consortium name="The Broad Institute Genomics Platform"/>
            <consortium name="The Broad Institute Genome Sequencing Center for Infectious Disease"/>
            <person name="Wu L."/>
            <person name="Ma J."/>
        </authorList>
    </citation>
    <scope>NUCLEOTIDE SEQUENCE [LARGE SCALE GENOMIC DNA]</scope>
    <source>
        <strain evidence="7">CCUG 49571</strain>
    </source>
</reference>
<evidence type="ECO:0000256" key="2">
    <source>
        <dbReference type="ARBA" id="ARBA00023015"/>
    </source>
</evidence>
<evidence type="ECO:0000256" key="1">
    <source>
        <dbReference type="ARBA" id="ARBA00009437"/>
    </source>
</evidence>
<dbReference type="SUPFAM" id="SSF46785">
    <property type="entry name" value="Winged helix' DNA-binding domain"/>
    <property type="match status" value="1"/>
</dbReference>
<dbReference type="InterPro" id="IPR036388">
    <property type="entry name" value="WH-like_DNA-bd_sf"/>
</dbReference>
<evidence type="ECO:0000313" key="7">
    <source>
        <dbReference type="Proteomes" id="UP001596028"/>
    </source>
</evidence>
<dbReference type="SUPFAM" id="SSF53850">
    <property type="entry name" value="Periplasmic binding protein-like II"/>
    <property type="match status" value="1"/>
</dbReference>
<dbReference type="PANTHER" id="PTHR30126:SF39">
    <property type="entry name" value="HTH-TYPE TRANSCRIPTIONAL REGULATOR CYSL"/>
    <property type="match status" value="1"/>
</dbReference>
<feature type="domain" description="HTH lysR-type" evidence="5">
    <location>
        <begin position="1"/>
        <end position="59"/>
    </location>
</feature>
<protein>
    <submittedName>
        <fullName evidence="6">LysR substrate-binding domain-containing protein</fullName>
    </submittedName>
</protein>
<dbReference type="Gene3D" id="1.10.10.10">
    <property type="entry name" value="Winged helix-like DNA-binding domain superfamily/Winged helix DNA-binding domain"/>
    <property type="match status" value="1"/>
</dbReference>
<proteinExistence type="inferred from homology"/>
<keyword evidence="7" id="KW-1185">Reference proteome</keyword>